<dbReference type="EMBL" id="JAVFKY010000004">
    <property type="protein sequence ID" value="KAK5578064.1"/>
    <property type="molecule type" value="Genomic_DNA"/>
</dbReference>
<evidence type="ECO:0000313" key="3">
    <source>
        <dbReference type="Proteomes" id="UP001344447"/>
    </source>
</evidence>
<dbReference type="Gene3D" id="3.30.2350.10">
    <property type="entry name" value="Pseudouridine synthase"/>
    <property type="match status" value="1"/>
</dbReference>
<evidence type="ECO:0000259" key="1">
    <source>
        <dbReference type="Pfam" id="PF00849"/>
    </source>
</evidence>
<dbReference type="PANTHER" id="PTHR21600">
    <property type="entry name" value="MITOCHONDRIAL RNA PSEUDOURIDINE SYNTHASE"/>
    <property type="match status" value="1"/>
</dbReference>
<dbReference type="InterPro" id="IPR050188">
    <property type="entry name" value="RluA_PseudoU_synthase"/>
</dbReference>
<dbReference type="InterPro" id="IPR006145">
    <property type="entry name" value="PsdUridine_synth_RsuA/RluA"/>
</dbReference>
<reference evidence="2 3" key="1">
    <citation type="submission" date="2023-11" db="EMBL/GenBank/DDBJ databases">
        <title>Dfirmibasis_genome.</title>
        <authorList>
            <person name="Edelbroek B."/>
            <person name="Kjellin J."/>
            <person name="Jerlstrom-Hultqvist J."/>
            <person name="Soderbom F."/>
        </authorList>
    </citation>
    <scope>NUCLEOTIDE SEQUENCE [LARGE SCALE GENOMIC DNA]</scope>
    <source>
        <strain evidence="2 3">TNS-C-14</strain>
    </source>
</reference>
<comment type="caution">
    <text evidence="2">The sequence shown here is derived from an EMBL/GenBank/DDBJ whole genome shotgun (WGS) entry which is preliminary data.</text>
</comment>
<gene>
    <name evidence="2" type="ORF">RB653_003016</name>
</gene>
<dbReference type="SUPFAM" id="SSF55120">
    <property type="entry name" value="Pseudouridine synthase"/>
    <property type="match status" value="1"/>
</dbReference>
<organism evidence="2 3">
    <name type="scientific">Dictyostelium firmibasis</name>
    <dbReference type="NCBI Taxonomy" id="79012"/>
    <lineage>
        <taxon>Eukaryota</taxon>
        <taxon>Amoebozoa</taxon>
        <taxon>Evosea</taxon>
        <taxon>Eumycetozoa</taxon>
        <taxon>Dictyostelia</taxon>
        <taxon>Dictyosteliales</taxon>
        <taxon>Dictyosteliaceae</taxon>
        <taxon>Dictyostelium</taxon>
    </lineage>
</organism>
<dbReference type="GO" id="GO:0003723">
    <property type="term" value="F:RNA binding"/>
    <property type="evidence" value="ECO:0007669"/>
    <property type="project" value="InterPro"/>
</dbReference>
<dbReference type="GO" id="GO:0009982">
    <property type="term" value="F:pseudouridine synthase activity"/>
    <property type="evidence" value="ECO:0007669"/>
    <property type="project" value="InterPro"/>
</dbReference>
<dbReference type="PANTHER" id="PTHR21600:SF52">
    <property type="entry name" value="PSEUDOURIDINE SYNTHASE RSUA_RLUA-LIKE DOMAIN-CONTAINING PROTEIN"/>
    <property type="match status" value="1"/>
</dbReference>
<dbReference type="CDD" id="cd02869">
    <property type="entry name" value="PseudoU_synth_RluA_like"/>
    <property type="match status" value="1"/>
</dbReference>
<proteinExistence type="predicted"/>
<dbReference type="GO" id="GO:0000455">
    <property type="term" value="P:enzyme-directed rRNA pseudouridine synthesis"/>
    <property type="evidence" value="ECO:0007669"/>
    <property type="project" value="TreeGrafter"/>
</dbReference>
<dbReference type="AlphaFoldDB" id="A0AAN7TRG5"/>
<protein>
    <recommendedName>
        <fullName evidence="1">Pseudouridine synthase RsuA/RluA-like domain-containing protein</fullName>
    </recommendedName>
</protein>
<accession>A0AAN7TRG5</accession>
<name>A0AAN7TRG5_9MYCE</name>
<dbReference type="InterPro" id="IPR020103">
    <property type="entry name" value="PsdUridine_synth_cat_dom_sf"/>
</dbReference>
<dbReference type="Proteomes" id="UP001344447">
    <property type="component" value="Unassembled WGS sequence"/>
</dbReference>
<sequence>MSIITKNQTIINNSCKSLVKYIKVSNVSYLIVEKEDTISNTLIKHYDNRPTKEYIDQLLKIGCIYHQDPIEITKIKTVPRRVQIDKVIGKGSLLKYFFYPRVDTTDHIDFNNFNKYIIYENQYFLVVDKPHGINLGSIVDHLHNNFTSFLKDWLKKRRLNDNSDHKFNLNNPHLLDSPTRGLCVIAKDPIFLSKFNKLLSDGKVSKIYKAFVPIKENDDSSIEIKPGIYKHFMKSTSYSPKILFDEQDETNSLKECLLKVLKVERKEIYVPLGVKDVSIDLLQNLNFNDVGKGNLRKQTKRLLFNVVDIQLITGRTHQIRTQLSRLGFPLLSDIMYGGKSLNYLLTEDTDLKNYDSLHWPKMIGLIAFNLSFQCPITKEKYDFNIVNK</sequence>
<keyword evidence="3" id="KW-1185">Reference proteome</keyword>
<feature type="domain" description="Pseudouridine synthase RsuA/RluA-like" evidence="1">
    <location>
        <begin position="123"/>
        <end position="324"/>
    </location>
</feature>
<dbReference type="Pfam" id="PF00849">
    <property type="entry name" value="PseudoU_synth_2"/>
    <property type="match status" value="1"/>
</dbReference>
<evidence type="ECO:0000313" key="2">
    <source>
        <dbReference type="EMBL" id="KAK5578064.1"/>
    </source>
</evidence>